<dbReference type="GO" id="GO:0047617">
    <property type="term" value="F:fatty acyl-CoA hydrolase activity"/>
    <property type="evidence" value="ECO:0007669"/>
    <property type="project" value="InterPro"/>
</dbReference>
<dbReference type="InterPro" id="IPR003736">
    <property type="entry name" value="PAAI_dom"/>
</dbReference>
<dbReference type="SUPFAM" id="SSF54637">
    <property type="entry name" value="Thioesterase/thiol ester dehydrase-isomerase"/>
    <property type="match status" value="1"/>
</dbReference>
<accession>A0A380MIF0</accession>
<evidence type="ECO:0000313" key="4">
    <source>
        <dbReference type="Proteomes" id="UP000483839"/>
    </source>
</evidence>
<dbReference type="NCBIfam" id="TIGR00369">
    <property type="entry name" value="unchar_dom_1"/>
    <property type="match status" value="1"/>
</dbReference>
<dbReference type="CDD" id="cd03443">
    <property type="entry name" value="PaaI_thioesterase"/>
    <property type="match status" value="1"/>
</dbReference>
<dbReference type="InterPro" id="IPR006683">
    <property type="entry name" value="Thioestr_dom"/>
</dbReference>
<protein>
    <submittedName>
        <fullName evidence="3">Hotdog fold thioesterase</fullName>
    </submittedName>
</protein>
<organism evidence="3 4">
    <name type="scientific">Streptococcus uberis</name>
    <dbReference type="NCBI Taxonomy" id="1349"/>
    <lineage>
        <taxon>Bacteria</taxon>
        <taxon>Bacillati</taxon>
        <taxon>Bacillota</taxon>
        <taxon>Bacilli</taxon>
        <taxon>Lactobacillales</taxon>
        <taxon>Streptococcaceae</taxon>
        <taxon>Streptococcus</taxon>
    </lineage>
</organism>
<dbReference type="OMA" id="GHFDEIP"/>
<comment type="caution">
    <text evidence="3">The sequence shown here is derived from an EMBL/GenBank/DDBJ whole genome shotgun (WGS) entry which is preliminary data.</text>
</comment>
<dbReference type="EMBL" id="WLXI01000006">
    <property type="protein sequence ID" value="MTD00873.1"/>
    <property type="molecule type" value="Genomic_DNA"/>
</dbReference>
<dbReference type="PANTHER" id="PTHR21660:SF1">
    <property type="entry name" value="ACYL-COENZYME A THIOESTERASE 13"/>
    <property type="match status" value="1"/>
</dbReference>
<comment type="similarity">
    <text evidence="1">Belongs to the thioesterase PaaI family.</text>
</comment>
<keyword evidence="2" id="KW-0378">Hydrolase</keyword>
<dbReference type="InterPro" id="IPR039298">
    <property type="entry name" value="ACOT13"/>
</dbReference>
<dbReference type="Proteomes" id="UP000483839">
    <property type="component" value="Unassembled WGS sequence"/>
</dbReference>
<dbReference type="Pfam" id="PF03061">
    <property type="entry name" value="4HBT"/>
    <property type="match status" value="1"/>
</dbReference>
<dbReference type="AlphaFoldDB" id="A0A380MIF0"/>
<evidence type="ECO:0000256" key="2">
    <source>
        <dbReference type="ARBA" id="ARBA00022801"/>
    </source>
</evidence>
<proteinExistence type="inferred from homology"/>
<dbReference type="Gene3D" id="3.10.129.10">
    <property type="entry name" value="Hotdog Thioesterase"/>
    <property type="match status" value="1"/>
</dbReference>
<reference evidence="3 4" key="1">
    <citation type="submission" date="2019-11" db="EMBL/GenBank/DDBJ databases">
        <title>Streptococcus uberis isolated from clinical mastitis cases on a southeastern Queensland dairy.</title>
        <authorList>
            <person name="Workentine M.L."/>
            <person name="Price R."/>
            <person name="Olchowy T."/>
        </authorList>
    </citation>
    <scope>NUCLEOTIDE SEQUENCE [LARGE SCALE GENOMIC DNA]</scope>
    <source>
        <strain evidence="3 4">OLC4459-A17</strain>
    </source>
</reference>
<sequence>MDKTKVNLNEIRVFENFNIEQLEFGHVILSTEVTSFSLNYYDITHGGYLFTLCDQMGGLIARSTGVESVTSQATINYLKPGFLGDKLFVEGILLHNGRSTQVVEATVKNEKGTLLTKATLTMFNTKKSENKS</sequence>
<evidence type="ECO:0000256" key="1">
    <source>
        <dbReference type="ARBA" id="ARBA00008324"/>
    </source>
</evidence>
<dbReference type="PANTHER" id="PTHR21660">
    <property type="entry name" value="THIOESTERASE SUPERFAMILY MEMBER-RELATED"/>
    <property type="match status" value="1"/>
</dbReference>
<dbReference type="InterPro" id="IPR029069">
    <property type="entry name" value="HotDog_dom_sf"/>
</dbReference>
<gene>
    <name evidence="3" type="ORF">GKS16_01050</name>
</gene>
<name>A0A380MIF0_STRUB</name>
<dbReference type="RefSeq" id="WP_012658655.1">
    <property type="nucleotide sequence ID" value="NZ_CP022435.1"/>
</dbReference>
<evidence type="ECO:0000313" key="3">
    <source>
        <dbReference type="EMBL" id="MTD00873.1"/>
    </source>
</evidence>
<dbReference type="GeneID" id="93826447"/>